<dbReference type="Pfam" id="PF00392">
    <property type="entry name" value="GntR"/>
    <property type="match status" value="1"/>
</dbReference>
<dbReference type="Gene3D" id="1.10.10.10">
    <property type="entry name" value="Winged helix-like DNA-binding domain superfamily/Winged helix DNA-binding domain"/>
    <property type="match status" value="1"/>
</dbReference>
<evidence type="ECO:0000313" key="6">
    <source>
        <dbReference type="EMBL" id="QRP70753.1"/>
    </source>
</evidence>
<dbReference type="PANTHER" id="PTHR43537:SF44">
    <property type="entry name" value="GNTR FAMILY REGULATORY PROTEIN"/>
    <property type="match status" value="1"/>
</dbReference>
<dbReference type="OrthoDB" id="4164516at2"/>
<dbReference type="SUPFAM" id="SSF46785">
    <property type="entry name" value="Winged helix' DNA-binding domain"/>
    <property type="match status" value="1"/>
</dbReference>
<reference evidence="5 7" key="1">
    <citation type="submission" date="2020-12" db="EMBL/GenBank/DDBJ databases">
        <title>FDA dAtabase for Regulatory Grade micrObial Sequences (FDA-ARGOS): Supporting development and validation of Infectious Disease Dx tests.</title>
        <authorList>
            <person name="Sproer C."/>
            <person name="Gronow S."/>
            <person name="Severitt S."/>
            <person name="Schroder I."/>
            <person name="Tallon L."/>
            <person name="Sadzewicz L."/>
            <person name="Zhao X."/>
            <person name="Boylan J."/>
            <person name="Ott S."/>
            <person name="Bowen H."/>
            <person name="Vavikolanu K."/>
            <person name="Mehta A."/>
            <person name="Aluvathingal J."/>
            <person name="Nadendla S."/>
            <person name="Lowell S."/>
            <person name="Myers T."/>
            <person name="Yan Y."/>
            <person name="Sichtig H."/>
        </authorList>
    </citation>
    <scope>NUCLEOTIDE SEQUENCE [LARGE SCALE GENOMIC DNA]</scope>
    <source>
        <strain evidence="5 7">FDAARGOS_1053</strain>
        <strain evidence="6">FDAARGOS_1191</strain>
    </source>
</reference>
<dbReference type="EMBL" id="CP066007">
    <property type="protein sequence ID" value="QQB46752.1"/>
    <property type="molecule type" value="Genomic_DNA"/>
</dbReference>
<dbReference type="InterPro" id="IPR011711">
    <property type="entry name" value="GntR_C"/>
</dbReference>
<keyword evidence="1" id="KW-0805">Transcription regulation</keyword>
<keyword evidence="3" id="KW-0804">Transcription</keyword>
<name>A0A7T4EG48_9CORY</name>
<dbReference type="SUPFAM" id="SSF48008">
    <property type="entry name" value="GntR ligand-binding domain-like"/>
    <property type="match status" value="1"/>
</dbReference>
<evidence type="ECO:0000256" key="1">
    <source>
        <dbReference type="ARBA" id="ARBA00023015"/>
    </source>
</evidence>
<dbReference type="InterPro" id="IPR000524">
    <property type="entry name" value="Tscrpt_reg_HTH_GntR"/>
</dbReference>
<dbReference type="GO" id="GO:0003677">
    <property type="term" value="F:DNA binding"/>
    <property type="evidence" value="ECO:0007669"/>
    <property type="project" value="UniProtKB-KW"/>
</dbReference>
<dbReference type="InterPro" id="IPR008920">
    <property type="entry name" value="TF_FadR/GntR_C"/>
</dbReference>
<evidence type="ECO:0000313" key="7">
    <source>
        <dbReference type="Proteomes" id="UP000596145"/>
    </source>
</evidence>
<dbReference type="Proteomes" id="UP000596145">
    <property type="component" value="Chromosome"/>
</dbReference>
<feature type="domain" description="HTH gntR-type" evidence="4">
    <location>
        <begin position="3"/>
        <end position="71"/>
    </location>
</feature>
<dbReference type="PANTHER" id="PTHR43537">
    <property type="entry name" value="TRANSCRIPTIONAL REGULATOR, GNTR FAMILY"/>
    <property type="match status" value="1"/>
</dbReference>
<dbReference type="RefSeq" id="WP_005392959.1">
    <property type="nucleotide sequence ID" value="NZ_CP066007.1"/>
</dbReference>
<dbReference type="GO" id="GO:0003700">
    <property type="term" value="F:DNA-binding transcription factor activity"/>
    <property type="evidence" value="ECO:0007669"/>
    <property type="project" value="InterPro"/>
</dbReference>
<dbReference type="InterPro" id="IPR036390">
    <property type="entry name" value="WH_DNA-bd_sf"/>
</dbReference>
<organism evidence="5 7">
    <name type="scientific">Corynebacterium glucuronolyticum</name>
    <dbReference type="NCBI Taxonomy" id="39791"/>
    <lineage>
        <taxon>Bacteria</taxon>
        <taxon>Bacillati</taxon>
        <taxon>Actinomycetota</taxon>
        <taxon>Actinomycetes</taxon>
        <taxon>Mycobacteriales</taxon>
        <taxon>Corynebacteriaceae</taxon>
        <taxon>Corynebacterium</taxon>
    </lineage>
</organism>
<dbReference type="EMBL" id="CP069534">
    <property type="protein sequence ID" value="QRP70753.1"/>
    <property type="molecule type" value="Genomic_DNA"/>
</dbReference>
<dbReference type="CDD" id="cd07377">
    <property type="entry name" value="WHTH_GntR"/>
    <property type="match status" value="1"/>
</dbReference>
<protein>
    <submittedName>
        <fullName evidence="5">FadR family transcriptional regulator</fullName>
    </submittedName>
</protein>
<dbReference type="Gene3D" id="1.20.120.530">
    <property type="entry name" value="GntR ligand-binding domain-like"/>
    <property type="match status" value="1"/>
</dbReference>
<dbReference type="InterPro" id="IPR036388">
    <property type="entry name" value="WH-like_DNA-bd_sf"/>
</dbReference>
<sequence length="238" mass="26308">MRKDLVTQGVDRLLGAIIRGEFVAGDALPNESNLAQYLEVSRPTMREVVRTLAERGVLQVVHGRGTFVQAQSEWIDVQTLVYAISQQLDEREVGLYLTQLRRMLEVGSAGIAAERITDGELEGIKQTVDRYREATDPAEVTTADVEFHTRILEATGNPFIKAVILPLQDALSSSRLITNSYRDIRVRALHHHETILAALAAHDPQAAKDAMRAHMKQTAEDIRSYIAGADTPVSPGDE</sequence>
<accession>A0A7T4EG48</accession>
<dbReference type="Pfam" id="PF07729">
    <property type="entry name" value="FCD"/>
    <property type="match status" value="1"/>
</dbReference>
<evidence type="ECO:0000256" key="3">
    <source>
        <dbReference type="ARBA" id="ARBA00023163"/>
    </source>
</evidence>
<dbReference type="PRINTS" id="PR00035">
    <property type="entry name" value="HTHGNTR"/>
</dbReference>
<dbReference type="Proteomes" id="UP000617681">
    <property type="component" value="Chromosome"/>
</dbReference>
<dbReference type="SMART" id="SM00345">
    <property type="entry name" value="HTH_GNTR"/>
    <property type="match status" value="1"/>
</dbReference>
<dbReference type="SMART" id="SM00895">
    <property type="entry name" value="FCD"/>
    <property type="match status" value="1"/>
</dbReference>
<dbReference type="AlphaFoldDB" id="A0A7T4EG48"/>
<evidence type="ECO:0000259" key="4">
    <source>
        <dbReference type="PROSITE" id="PS50949"/>
    </source>
</evidence>
<keyword evidence="2" id="KW-0238">DNA-binding</keyword>
<dbReference type="GeneID" id="92758902"/>
<dbReference type="PROSITE" id="PS50949">
    <property type="entry name" value="HTH_GNTR"/>
    <property type="match status" value="1"/>
</dbReference>
<gene>
    <name evidence="5" type="ORF">I6I10_02075</name>
    <name evidence="6" type="ORF">I6J21_00820</name>
</gene>
<evidence type="ECO:0000256" key="2">
    <source>
        <dbReference type="ARBA" id="ARBA00023125"/>
    </source>
</evidence>
<proteinExistence type="predicted"/>
<evidence type="ECO:0000313" key="5">
    <source>
        <dbReference type="EMBL" id="QQB46752.1"/>
    </source>
</evidence>